<sequence>MRFVNILQLGLKELRGLARNPMLIVLIAYAFTLAIYTPRRCPKPSTGLRSRLSTKTNRRYPRAS</sequence>
<feature type="transmembrane region" description="Helical" evidence="2">
    <location>
        <begin position="20"/>
        <end position="37"/>
    </location>
</feature>
<keyword evidence="2" id="KW-0472">Membrane</keyword>
<gene>
    <name evidence="3" type="ORF">IQ26_06159</name>
</gene>
<protein>
    <submittedName>
        <fullName evidence="3">ABC-2 type transport system permease protein</fullName>
    </submittedName>
</protein>
<evidence type="ECO:0000256" key="2">
    <source>
        <dbReference type="SAM" id="Phobius"/>
    </source>
</evidence>
<keyword evidence="2" id="KW-1133">Transmembrane helix</keyword>
<comment type="caution">
    <text evidence="3">The sequence shown here is derived from an EMBL/GenBank/DDBJ whole genome shotgun (WGS) entry which is preliminary data.</text>
</comment>
<keyword evidence="2" id="KW-0812">Transmembrane</keyword>
<keyword evidence="4" id="KW-1185">Reference proteome</keyword>
<dbReference type="AlphaFoldDB" id="A0A562MZH7"/>
<feature type="region of interest" description="Disordered" evidence="1">
    <location>
        <begin position="41"/>
        <end position="64"/>
    </location>
</feature>
<dbReference type="Proteomes" id="UP000317122">
    <property type="component" value="Unassembled WGS sequence"/>
</dbReference>
<reference evidence="3 4" key="1">
    <citation type="journal article" date="2015" name="Stand. Genomic Sci.">
        <title>Genomic Encyclopedia of Bacterial and Archaeal Type Strains, Phase III: the genomes of soil and plant-associated and newly described type strains.</title>
        <authorList>
            <person name="Whitman W.B."/>
            <person name="Woyke T."/>
            <person name="Klenk H.P."/>
            <person name="Zhou Y."/>
            <person name="Lilburn T.G."/>
            <person name="Beck B.J."/>
            <person name="De Vos P."/>
            <person name="Vandamme P."/>
            <person name="Eisen J.A."/>
            <person name="Garrity G."/>
            <person name="Hugenholtz P."/>
            <person name="Kyrpides N.C."/>
        </authorList>
    </citation>
    <scope>NUCLEOTIDE SEQUENCE [LARGE SCALE GENOMIC DNA]</scope>
    <source>
        <strain evidence="3 4">CGMCC 1.2546</strain>
    </source>
</reference>
<name>A0A562MZH7_9HYPH</name>
<dbReference type="EMBL" id="VLKT01000052">
    <property type="protein sequence ID" value="TWI25325.1"/>
    <property type="molecule type" value="Genomic_DNA"/>
</dbReference>
<evidence type="ECO:0000313" key="3">
    <source>
        <dbReference type="EMBL" id="TWI25325.1"/>
    </source>
</evidence>
<evidence type="ECO:0000256" key="1">
    <source>
        <dbReference type="SAM" id="MobiDB-lite"/>
    </source>
</evidence>
<accession>A0A562MZH7</accession>
<organism evidence="3 4">
    <name type="scientific">Mesorhizobium tianshanense</name>
    <dbReference type="NCBI Taxonomy" id="39844"/>
    <lineage>
        <taxon>Bacteria</taxon>
        <taxon>Pseudomonadati</taxon>
        <taxon>Pseudomonadota</taxon>
        <taxon>Alphaproteobacteria</taxon>
        <taxon>Hyphomicrobiales</taxon>
        <taxon>Phyllobacteriaceae</taxon>
        <taxon>Mesorhizobium</taxon>
    </lineage>
</organism>
<evidence type="ECO:0000313" key="4">
    <source>
        <dbReference type="Proteomes" id="UP000317122"/>
    </source>
</evidence>
<proteinExistence type="predicted"/>